<dbReference type="SUPFAM" id="SSF48264">
    <property type="entry name" value="Cytochrome P450"/>
    <property type="match status" value="1"/>
</dbReference>
<sequence length="517" mass="58766">MFGSIIWPTAAKVGYLFASVIALLVFWYAFIQVQRIVRIRRLGGVRAFNVASHPVSIWRLFSGANHAQGEDKLLNFYTGLFSKAPPGNQDVFEFELPPSNRAIVTRDPDHIKTILTTKFADFGKGPVFHKTWQPFLGDGIFSTDGKLWHGSRSLIRPMFLKDRVSDLDKFERGVQAFMAQLPSSGQTVELMGLLYRATLDITTEFLLGRSAGSLENPEVAFIKAFDQVQRTQMRIAIMYPFDGLIDRKGYYSGIKTLESFIMPFVEKTLTLSAEELEEIGKSDQHFTFLHGLANFTRDPKVIRDQIMAVLLAGRDTTAGTLSWAFYELAAYPEKWARLREEVLSTVGSHKAPTYDDLKNMRYLRYTLNETLRLYPAVPYNVRTALQDTTIPGGPGRPDIAVLKGDTVSYSPYLMQRRRDIYPPVTAEFADPLTFSPERWYNWQPKAWEFVPFNGGPRICVGQNFALTEMAYFMVRILQRYERLEYRGDWAAQLHKADIVGRPSLGVPVALFEAEQGV</sequence>
<dbReference type="PRINTS" id="PR00463">
    <property type="entry name" value="EP450I"/>
</dbReference>
<evidence type="ECO:0000256" key="8">
    <source>
        <dbReference type="SAM" id="Phobius"/>
    </source>
</evidence>
<evidence type="ECO:0000256" key="7">
    <source>
        <dbReference type="RuleBase" id="RU000461"/>
    </source>
</evidence>
<dbReference type="InterPro" id="IPR036396">
    <property type="entry name" value="Cyt_P450_sf"/>
</dbReference>
<keyword evidence="8" id="KW-0812">Transmembrane</keyword>
<dbReference type="Pfam" id="PF00067">
    <property type="entry name" value="p450"/>
    <property type="match status" value="1"/>
</dbReference>
<keyword evidence="7" id="KW-0349">Heme</keyword>
<keyword evidence="10" id="KW-1185">Reference proteome</keyword>
<dbReference type="InterPro" id="IPR002401">
    <property type="entry name" value="Cyt_P450_E_grp-I"/>
</dbReference>
<dbReference type="InterPro" id="IPR001128">
    <property type="entry name" value="Cyt_P450"/>
</dbReference>
<accession>A0ABR2IFX6</accession>
<dbReference type="PROSITE" id="PS00086">
    <property type="entry name" value="CYTOCHROME_P450"/>
    <property type="match status" value="1"/>
</dbReference>
<dbReference type="PRINTS" id="PR00385">
    <property type="entry name" value="P450"/>
</dbReference>
<dbReference type="Gene3D" id="1.10.630.10">
    <property type="entry name" value="Cytochrome P450"/>
    <property type="match status" value="1"/>
</dbReference>
<evidence type="ECO:0000313" key="9">
    <source>
        <dbReference type="EMBL" id="KAK8862369.1"/>
    </source>
</evidence>
<dbReference type="PANTHER" id="PTHR24287:SF5">
    <property type="entry name" value="P450, PUTATIVE (EUROFUNG)-RELATED"/>
    <property type="match status" value="1"/>
</dbReference>
<evidence type="ECO:0000256" key="6">
    <source>
        <dbReference type="ARBA" id="ARBA00023033"/>
    </source>
</evidence>
<keyword evidence="3 7" id="KW-0479">Metal-binding</keyword>
<feature type="transmembrane region" description="Helical" evidence="8">
    <location>
        <begin position="12"/>
        <end position="31"/>
    </location>
</feature>
<protein>
    <submittedName>
        <fullName evidence="9">Cytochrome P450</fullName>
    </submittedName>
</protein>
<keyword evidence="8" id="KW-1133">Transmembrane helix</keyword>
<gene>
    <name evidence="9" type="ORF">PGQ11_008604</name>
</gene>
<organism evidence="9 10">
    <name type="scientific">Apiospora arundinis</name>
    <dbReference type="NCBI Taxonomy" id="335852"/>
    <lineage>
        <taxon>Eukaryota</taxon>
        <taxon>Fungi</taxon>
        <taxon>Dikarya</taxon>
        <taxon>Ascomycota</taxon>
        <taxon>Pezizomycotina</taxon>
        <taxon>Sordariomycetes</taxon>
        <taxon>Xylariomycetidae</taxon>
        <taxon>Amphisphaeriales</taxon>
        <taxon>Apiosporaceae</taxon>
        <taxon>Apiospora</taxon>
    </lineage>
</organism>
<keyword evidence="5 7" id="KW-0408">Iron</keyword>
<evidence type="ECO:0000256" key="1">
    <source>
        <dbReference type="ARBA" id="ARBA00001971"/>
    </source>
</evidence>
<reference evidence="9 10" key="1">
    <citation type="journal article" date="2024" name="IMA Fungus">
        <title>Apiospora arundinis, a panoply of carbohydrate-active enzymes and secondary metabolites.</title>
        <authorList>
            <person name="Sorensen T."/>
            <person name="Petersen C."/>
            <person name="Muurmann A.T."/>
            <person name="Christiansen J.V."/>
            <person name="Brundto M.L."/>
            <person name="Overgaard C.K."/>
            <person name="Boysen A.T."/>
            <person name="Wollenberg R.D."/>
            <person name="Larsen T.O."/>
            <person name="Sorensen J.L."/>
            <person name="Nielsen K.L."/>
            <person name="Sondergaard T.E."/>
        </authorList>
    </citation>
    <scope>NUCLEOTIDE SEQUENCE [LARGE SCALE GENOMIC DNA]</scope>
    <source>
        <strain evidence="9 10">AAU 773</strain>
    </source>
</reference>
<dbReference type="PANTHER" id="PTHR24287">
    <property type="entry name" value="P450, PUTATIVE (EUROFUNG)-RELATED"/>
    <property type="match status" value="1"/>
</dbReference>
<keyword evidence="8" id="KW-0472">Membrane</keyword>
<keyword evidence="6 7" id="KW-0503">Monooxygenase</keyword>
<evidence type="ECO:0000256" key="3">
    <source>
        <dbReference type="ARBA" id="ARBA00022723"/>
    </source>
</evidence>
<evidence type="ECO:0000256" key="2">
    <source>
        <dbReference type="ARBA" id="ARBA00010617"/>
    </source>
</evidence>
<evidence type="ECO:0000256" key="5">
    <source>
        <dbReference type="ARBA" id="ARBA00023004"/>
    </source>
</evidence>
<comment type="cofactor">
    <cofactor evidence="1">
        <name>heme</name>
        <dbReference type="ChEBI" id="CHEBI:30413"/>
    </cofactor>
</comment>
<proteinExistence type="inferred from homology"/>
<dbReference type="CDD" id="cd11063">
    <property type="entry name" value="CYP52"/>
    <property type="match status" value="1"/>
</dbReference>
<keyword evidence="4 7" id="KW-0560">Oxidoreductase</keyword>
<dbReference type="Proteomes" id="UP001390339">
    <property type="component" value="Unassembled WGS sequence"/>
</dbReference>
<comment type="similarity">
    <text evidence="2 7">Belongs to the cytochrome P450 family.</text>
</comment>
<comment type="caution">
    <text evidence="9">The sequence shown here is derived from an EMBL/GenBank/DDBJ whole genome shotgun (WGS) entry which is preliminary data.</text>
</comment>
<evidence type="ECO:0000256" key="4">
    <source>
        <dbReference type="ARBA" id="ARBA00023002"/>
    </source>
</evidence>
<evidence type="ECO:0000313" key="10">
    <source>
        <dbReference type="Proteomes" id="UP001390339"/>
    </source>
</evidence>
<name>A0ABR2IFX6_9PEZI</name>
<dbReference type="EMBL" id="JAPCWZ010000005">
    <property type="protein sequence ID" value="KAK8862369.1"/>
    <property type="molecule type" value="Genomic_DNA"/>
</dbReference>
<dbReference type="InterPro" id="IPR017972">
    <property type="entry name" value="Cyt_P450_CS"/>
</dbReference>
<dbReference type="InterPro" id="IPR047146">
    <property type="entry name" value="Cyt_P450_E_CYP52_fungi"/>
</dbReference>